<dbReference type="SMART" id="SM00558">
    <property type="entry name" value="JmjC"/>
    <property type="match status" value="1"/>
</dbReference>
<dbReference type="Proteomes" id="UP000273675">
    <property type="component" value="Unassembled WGS sequence"/>
</dbReference>
<feature type="domain" description="JmjC" evidence="4">
    <location>
        <begin position="93"/>
        <end position="243"/>
    </location>
</feature>
<keyword evidence="3" id="KW-0408">Iron</keyword>
<dbReference type="PANTHER" id="PTHR13096">
    <property type="entry name" value="MINA53 MYC INDUCED NUCLEAR ANTIGEN"/>
    <property type="match status" value="1"/>
</dbReference>
<dbReference type="EMBL" id="RBIM01000008">
    <property type="protein sequence ID" value="RKQ94172.1"/>
    <property type="molecule type" value="Genomic_DNA"/>
</dbReference>
<evidence type="ECO:0000313" key="6">
    <source>
        <dbReference type="Proteomes" id="UP000273675"/>
    </source>
</evidence>
<proteinExistence type="predicted"/>
<evidence type="ECO:0000256" key="3">
    <source>
        <dbReference type="ARBA" id="ARBA00023004"/>
    </source>
</evidence>
<dbReference type="InterPro" id="IPR003347">
    <property type="entry name" value="JmjC_dom"/>
</dbReference>
<dbReference type="GO" id="GO:0046872">
    <property type="term" value="F:metal ion binding"/>
    <property type="evidence" value="ECO:0007669"/>
    <property type="project" value="UniProtKB-KW"/>
</dbReference>
<name>A0A495CXZ2_9PROT</name>
<keyword evidence="2" id="KW-0479">Metal-binding</keyword>
<evidence type="ECO:0000313" key="5">
    <source>
        <dbReference type="EMBL" id="RKQ94172.1"/>
    </source>
</evidence>
<dbReference type="AlphaFoldDB" id="A0A495CXZ2"/>
<reference evidence="5 6" key="1">
    <citation type="submission" date="2018-10" db="EMBL/GenBank/DDBJ databases">
        <title>Genomic Encyclopedia of Type Strains, Phase IV (KMG-IV): sequencing the most valuable type-strain genomes for metagenomic binning, comparative biology and taxonomic classification.</title>
        <authorList>
            <person name="Goeker M."/>
        </authorList>
    </citation>
    <scope>NUCLEOTIDE SEQUENCE [LARGE SCALE GENOMIC DNA]</scope>
    <source>
        <strain evidence="5 6">DSM 4734</strain>
    </source>
</reference>
<sequence length="394" mass="43514">MTAPLWLTDPFRAMIDPIDRDTFFRDYHEAKPLIVHRDDPGRYAGLLSMARIDEIISSIDLREGSLDMARSEPPVSREDYMFDTGYVDRGGVANQFRQGATIILPQLHMSDAVLGEFCRAVESILSCHVQTNIYLTPPDNQGFNTHYDDHDVFVLQIEGEKLWRFYETPVENPYRGEGFRPDAHKAGEPVAEFVLKAGECIYVPRGLMHDAQTHGDTASLHVTLGLIVKTWADLMLEAVSEVALRTPAMRRSLPPGFADPNFDRSEAASYFKAMTETLASEMSVDGAMDFFVDSFIRSRVPNTRGTINGYLAPGKPGQAFRLRPFVPWRFAGDGEENVIITAGGEVRFAAEAEAGLHILLDGGTVTAASFAGQDEAGAIETLAKLHAFGLIVPT</sequence>
<dbReference type="Pfam" id="PF08007">
    <property type="entry name" value="JmjC_2"/>
    <property type="match status" value="1"/>
</dbReference>
<dbReference type="PROSITE" id="PS51184">
    <property type="entry name" value="JMJC"/>
    <property type="match status" value="1"/>
</dbReference>
<comment type="cofactor">
    <cofactor evidence="1">
        <name>Fe(2+)</name>
        <dbReference type="ChEBI" id="CHEBI:29033"/>
    </cofactor>
</comment>
<dbReference type="RefSeq" id="WP_075191209.1">
    <property type="nucleotide sequence ID" value="NZ_RBIM01000008.1"/>
</dbReference>
<dbReference type="PANTHER" id="PTHR13096:SF9">
    <property type="entry name" value="BIFUNCTIONAL LYSINE-SPECIFIC DEMETHYLASE AND HISTIDYL-HYDROXYLASE"/>
    <property type="match status" value="1"/>
</dbReference>
<dbReference type="OrthoDB" id="9764016at2"/>
<accession>A0A495CXZ2</accession>
<dbReference type="GO" id="GO:0051864">
    <property type="term" value="F:histone H3K36 demethylase activity"/>
    <property type="evidence" value="ECO:0007669"/>
    <property type="project" value="TreeGrafter"/>
</dbReference>
<dbReference type="Gene3D" id="2.60.120.650">
    <property type="entry name" value="Cupin"/>
    <property type="match status" value="1"/>
</dbReference>
<dbReference type="GO" id="GO:0032453">
    <property type="term" value="F:histone H3K4 demethylase activity"/>
    <property type="evidence" value="ECO:0007669"/>
    <property type="project" value="TreeGrafter"/>
</dbReference>
<evidence type="ECO:0000256" key="1">
    <source>
        <dbReference type="ARBA" id="ARBA00001954"/>
    </source>
</evidence>
<comment type="caution">
    <text evidence="5">The sequence shown here is derived from an EMBL/GenBank/DDBJ whole genome shotgun (WGS) entry which is preliminary data.</text>
</comment>
<organism evidence="5 6">
    <name type="scientific">Maricaulis maris</name>
    <dbReference type="NCBI Taxonomy" id="74318"/>
    <lineage>
        <taxon>Bacteria</taxon>
        <taxon>Pseudomonadati</taxon>
        <taxon>Pseudomonadota</taxon>
        <taxon>Alphaproteobacteria</taxon>
        <taxon>Maricaulales</taxon>
        <taxon>Maricaulaceae</taxon>
        <taxon>Maricaulis</taxon>
    </lineage>
</organism>
<dbReference type="InterPro" id="IPR039994">
    <property type="entry name" value="NO66-like"/>
</dbReference>
<protein>
    <recommendedName>
        <fullName evidence="4">JmjC domain-containing protein</fullName>
    </recommendedName>
</protein>
<dbReference type="SUPFAM" id="SSF51197">
    <property type="entry name" value="Clavaminate synthase-like"/>
    <property type="match status" value="1"/>
</dbReference>
<gene>
    <name evidence="5" type="ORF">C7435_3145</name>
</gene>
<evidence type="ECO:0000256" key="2">
    <source>
        <dbReference type="ARBA" id="ARBA00022723"/>
    </source>
</evidence>
<evidence type="ECO:0000259" key="4">
    <source>
        <dbReference type="PROSITE" id="PS51184"/>
    </source>
</evidence>